<proteinExistence type="predicted"/>
<keyword evidence="1" id="KW-0862">Zinc</keyword>
<dbReference type="GO" id="GO:0008270">
    <property type="term" value="F:zinc ion binding"/>
    <property type="evidence" value="ECO:0007669"/>
    <property type="project" value="UniProtKB-KW"/>
</dbReference>
<keyword evidence="1" id="KW-0479">Metal-binding</keyword>
<feature type="compositionally biased region" description="Basic and acidic residues" evidence="2">
    <location>
        <begin position="407"/>
        <end position="418"/>
    </location>
</feature>
<organism evidence="4 5">
    <name type="scientific">Chrysemys picta bellii</name>
    <name type="common">Western painted turtle</name>
    <name type="synonym">Emys bellii</name>
    <dbReference type="NCBI Taxonomy" id="8478"/>
    <lineage>
        <taxon>Eukaryota</taxon>
        <taxon>Metazoa</taxon>
        <taxon>Chordata</taxon>
        <taxon>Craniata</taxon>
        <taxon>Vertebrata</taxon>
        <taxon>Euteleostomi</taxon>
        <taxon>Archelosauria</taxon>
        <taxon>Testudinata</taxon>
        <taxon>Testudines</taxon>
        <taxon>Cryptodira</taxon>
        <taxon>Durocryptodira</taxon>
        <taxon>Testudinoidea</taxon>
        <taxon>Emydidae</taxon>
        <taxon>Chrysemys</taxon>
    </lineage>
</organism>
<evidence type="ECO:0000256" key="2">
    <source>
        <dbReference type="SAM" id="MobiDB-lite"/>
    </source>
</evidence>
<dbReference type="Gene3D" id="1.10.375.10">
    <property type="entry name" value="Human Immunodeficiency Virus Type 1 Capsid Protein"/>
    <property type="match status" value="1"/>
</dbReference>
<dbReference type="InterPro" id="IPR008919">
    <property type="entry name" value="Retrov_capsid_N"/>
</dbReference>
<dbReference type="Pfam" id="PF00098">
    <property type="entry name" value="zf-CCHC"/>
    <property type="match status" value="1"/>
</dbReference>
<reference evidence="4" key="1">
    <citation type="submission" date="2025-08" db="UniProtKB">
        <authorList>
            <consortium name="Ensembl"/>
        </authorList>
    </citation>
    <scope>IDENTIFICATION</scope>
</reference>
<dbReference type="AlphaFoldDB" id="A0A8C3F8H3"/>
<dbReference type="GO" id="GO:0019068">
    <property type="term" value="P:virion assembly"/>
    <property type="evidence" value="ECO:0007669"/>
    <property type="project" value="InterPro"/>
</dbReference>
<protein>
    <recommendedName>
        <fullName evidence="3">CCHC-type domain-containing protein</fullName>
    </recommendedName>
</protein>
<dbReference type="Pfam" id="PF02093">
    <property type="entry name" value="Gag_p30"/>
    <property type="match status" value="1"/>
</dbReference>
<dbReference type="Gene3D" id="1.10.150.180">
    <property type="entry name" value="Gamma-retroviral matrix domain"/>
    <property type="match status" value="1"/>
</dbReference>
<dbReference type="PANTHER" id="PTHR33166">
    <property type="entry name" value="GAG_P30 DOMAIN-CONTAINING PROTEIN"/>
    <property type="match status" value="1"/>
</dbReference>
<dbReference type="GeneTree" id="ENSGT00960000187055"/>
<accession>A0A8C3F8H3</accession>
<dbReference type="PROSITE" id="PS50158">
    <property type="entry name" value="ZF_CCHC"/>
    <property type="match status" value="1"/>
</dbReference>
<feature type="region of interest" description="Disordered" evidence="2">
    <location>
        <begin position="406"/>
        <end position="429"/>
    </location>
</feature>
<dbReference type="InterPro" id="IPR036875">
    <property type="entry name" value="Znf_CCHC_sf"/>
</dbReference>
<evidence type="ECO:0000259" key="3">
    <source>
        <dbReference type="PROSITE" id="PS50158"/>
    </source>
</evidence>
<name>A0A8C3F8H3_CHRPI</name>
<keyword evidence="5" id="KW-1185">Reference proteome</keyword>
<evidence type="ECO:0000313" key="4">
    <source>
        <dbReference type="Ensembl" id="ENSCPBP00000003352.1"/>
    </source>
</evidence>
<dbReference type="SUPFAM" id="SSF47943">
    <property type="entry name" value="Retrovirus capsid protein, N-terminal core domain"/>
    <property type="match status" value="1"/>
</dbReference>
<dbReference type="InterPro" id="IPR001878">
    <property type="entry name" value="Znf_CCHC"/>
</dbReference>
<feature type="domain" description="CCHC-type" evidence="3">
    <location>
        <begin position="440"/>
        <end position="455"/>
    </location>
</feature>
<sequence length="468" mass="53086">MGQGQSTTGRARCTPLECILVNWKVFGSDPMTKSKLKRFCTVDWRQYQLEDQERWPPEGSLNYNTILQLLLFCQRTGKWNEHLFAQLFIALRNRTDILQKCNLTPTGSVVATVSPQNPPTIVMADPVSPVARTPPPYKEKVPWVPEIAPSVGFYPLITETMVSRHGSDRNQATTMQVYTHVPFNPVDLAAFKAQAGEFSTNLSKFISVFEGCLASHKPDWDDCNILMRTLLSEVERNQVMSKVREEAQRRHERDPGNVPEPADMVPLANPRWNPNDPLGQTRLTSYKELLLHGLRHSAVRHNNWAKPYELIQEPKESPVAFLQRIRDAIRQNTNANPDDQTTEAIIKGIFTSRAAPVIKRKLQKKEDLMGMSMAQILETANRAYTLREGGKEKRQVKMMVAAVQAGTKERPREGERGRGVRGRGCGHPGLQERRLGRIHCAICRQEGHWKNECPERESAPTMAAEDHE</sequence>
<dbReference type="OMA" id="CNILMRT"/>
<dbReference type="Gene3D" id="4.10.60.10">
    <property type="entry name" value="Zinc finger, CCHC-type"/>
    <property type="match status" value="1"/>
</dbReference>
<dbReference type="InterPro" id="IPR003036">
    <property type="entry name" value="Gag_P30"/>
</dbReference>
<reference evidence="4" key="2">
    <citation type="submission" date="2025-09" db="UniProtKB">
        <authorList>
            <consortium name="Ensembl"/>
        </authorList>
    </citation>
    <scope>IDENTIFICATION</scope>
</reference>
<dbReference type="SUPFAM" id="SSF57756">
    <property type="entry name" value="Retrovirus zinc finger-like domains"/>
    <property type="match status" value="1"/>
</dbReference>
<dbReference type="InterPro" id="IPR010999">
    <property type="entry name" value="Retrovr_matrix"/>
</dbReference>
<dbReference type="Ensembl" id="ENSCPBT00000004082.1">
    <property type="protein sequence ID" value="ENSCPBP00000003352.1"/>
    <property type="gene ID" value="ENSCPBG00000002709.1"/>
</dbReference>
<dbReference type="Proteomes" id="UP000694380">
    <property type="component" value="Unplaced"/>
</dbReference>
<dbReference type="GO" id="GO:0003676">
    <property type="term" value="F:nucleic acid binding"/>
    <property type="evidence" value="ECO:0007669"/>
    <property type="project" value="InterPro"/>
</dbReference>
<keyword evidence="1" id="KW-0863">Zinc-finger</keyword>
<dbReference type="InterPro" id="IPR036946">
    <property type="entry name" value="G_retro_matrix_sf"/>
</dbReference>
<dbReference type="SUPFAM" id="SSF47836">
    <property type="entry name" value="Retroviral matrix proteins"/>
    <property type="match status" value="1"/>
</dbReference>
<evidence type="ECO:0000256" key="1">
    <source>
        <dbReference type="PROSITE-ProRule" id="PRU00047"/>
    </source>
</evidence>
<evidence type="ECO:0000313" key="5">
    <source>
        <dbReference type="Proteomes" id="UP000694380"/>
    </source>
</evidence>
<dbReference type="InterPro" id="IPR050462">
    <property type="entry name" value="Retroviral_Gag-Pol_poly"/>
</dbReference>